<protein>
    <submittedName>
        <fullName evidence="11">DnaJ-like protein xdj1</fullName>
    </submittedName>
</protein>
<dbReference type="PRINTS" id="PR00625">
    <property type="entry name" value="JDOMAIN"/>
</dbReference>
<dbReference type="GO" id="GO:0006457">
    <property type="term" value="P:protein folding"/>
    <property type="evidence" value="ECO:0007669"/>
    <property type="project" value="InterPro"/>
</dbReference>
<keyword evidence="5 7" id="KW-0862">Zinc</keyword>
<feature type="domain" description="J" evidence="9">
    <location>
        <begin position="174"/>
        <end position="236"/>
    </location>
</feature>
<feature type="domain" description="CR-type" evidence="10">
    <location>
        <begin position="285"/>
        <end position="369"/>
    </location>
</feature>
<dbReference type="Pfam" id="PF02936">
    <property type="entry name" value="COX4"/>
    <property type="match status" value="1"/>
</dbReference>
<evidence type="ECO:0000256" key="6">
    <source>
        <dbReference type="ARBA" id="ARBA00023128"/>
    </source>
</evidence>
<evidence type="ECO:0000256" key="8">
    <source>
        <dbReference type="SAM" id="MobiDB-lite"/>
    </source>
</evidence>
<dbReference type="InterPro" id="IPR018253">
    <property type="entry name" value="DnaJ_domain_CS"/>
</dbReference>
<proteinExistence type="predicted"/>
<dbReference type="InterPro" id="IPR036410">
    <property type="entry name" value="HSP_DnaJ_Cys-rich_dom_sf"/>
</dbReference>
<dbReference type="GO" id="GO:0008270">
    <property type="term" value="F:zinc ion binding"/>
    <property type="evidence" value="ECO:0007669"/>
    <property type="project" value="UniProtKB-KW"/>
</dbReference>
<evidence type="ECO:0000259" key="10">
    <source>
        <dbReference type="PROSITE" id="PS51188"/>
    </source>
</evidence>
<dbReference type="GO" id="GO:0045277">
    <property type="term" value="C:respiratory chain complex IV"/>
    <property type="evidence" value="ECO:0007669"/>
    <property type="project" value="InterPro"/>
</dbReference>
<comment type="subcellular location">
    <subcellularLocation>
        <location evidence="1">Mitochondrion</location>
    </subcellularLocation>
</comment>
<evidence type="ECO:0000259" key="9">
    <source>
        <dbReference type="PROSITE" id="PS50076"/>
    </source>
</evidence>
<evidence type="ECO:0000256" key="2">
    <source>
        <dbReference type="ARBA" id="ARBA00022723"/>
    </source>
</evidence>
<dbReference type="SUPFAM" id="SSF49493">
    <property type="entry name" value="HSP40/DnaJ peptide-binding domain"/>
    <property type="match status" value="2"/>
</dbReference>
<dbReference type="InterPro" id="IPR001305">
    <property type="entry name" value="HSP_DnaJ_Cys-rich_dom"/>
</dbReference>
<evidence type="ECO:0000256" key="1">
    <source>
        <dbReference type="ARBA" id="ARBA00004173"/>
    </source>
</evidence>
<dbReference type="Gene3D" id="1.10.287.110">
    <property type="entry name" value="DnaJ domain"/>
    <property type="match status" value="1"/>
</dbReference>
<dbReference type="GO" id="GO:0005739">
    <property type="term" value="C:mitochondrion"/>
    <property type="evidence" value="ECO:0007669"/>
    <property type="project" value="UniProtKB-SubCell"/>
</dbReference>
<sequence>MFRQLAVRSAQLSGRRLQSTVAVPAATQVEQSFIALPKEEQKKVLTDLSEIMKQDWTKISMEDKRALYFVTYGPHNSRRPHVKPGDNMKVFLGVVATIGLAWVLSSLARSAAPKSRTLTKEWQEDSNRIAREKNINPIHGISSEGYKGKVSHFSQKVCLQLLLELGVLEMSSRSYYEVLEVETSATEAEIKRAYRALAMKFHPDKNPEGAEMFKEISHAYETLSDPQRRAAYDQYGESGGRFEGPDMDFGFEGMFGSGHPNRDAPRKPRAELHPLSVTLEDLFRGKKMRLKLERSIPCSHCKGLGGKRSVMKSCTPCSGLGYVNSLRQMGPGMYLPQKAVCQSCKGLGKVIPEKHRCKRCKGLRSKTEADTVEIKIDPGMSDRQKVVLKGKGDQAPGEEAQDLVFVLEQKTHATFVRVGDDLVAEAEIDLAEALCGFSRVMLHDLKGNPLLVTHRTGVIRPGEVLCIHNEGMPREKRPGDRGDLLLKLHIKFPESGWTPDPALRSMLPATRRPVGEDIDGAEMVTGRPITASDFAMRTSQSSQSRYAHTERDEDMFEDYGDDYADYSHGAPDCQQQ</sequence>
<dbReference type="InterPro" id="IPR044713">
    <property type="entry name" value="DNJA1/2-like"/>
</dbReference>
<dbReference type="SUPFAM" id="SSF81406">
    <property type="entry name" value="Mitochondrial cytochrome c oxidase subunit IV"/>
    <property type="match status" value="1"/>
</dbReference>
<evidence type="ECO:0000256" key="3">
    <source>
        <dbReference type="ARBA" id="ARBA00022737"/>
    </source>
</evidence>
<dbReference type="PROSITE" id="PS50076">
    <property type="entry name" value="DNAJ_2"/>
    <property type="match status" value="1"/>
</dbReference>
<dbReference type="InterPro" id="IPR002939">
    <property type="entry name" value="DnaJ_C"/>
</dbReference>
<evidence type="ECO:0000313" key="12">
    <source>
        <dbReference type="Proteomes" id="UP001140074"/>
    </source>
</evidence>
<dbReference type="Pfam" id="PF00226">
    <property type="entry name" value="DnaJ"/>
    <property type="match status" value="1"/>
</dbReference>
<dbReference type="SUPFAM" id="SSF46565">
    <property type="entry name" value="Chaperone J-domain"/>
    <property type="match status" value="1"/>
</dbReference>
<keyword evidence="2 7" id="KW-0479">Metal-binding</keyword>
<dbReference type="FunFam" id="2.10.230.10:FF:000001">
    <property type="entry name" value="DnaJ subfamily A member 2"/>
    <property type="match status" value="1"/>
</dbReference>
<dbReference type="SUPFAM" id="SSF57938">
    <property type="entry name" value="DnaJ/Hsp40 cysteine-rich domain"/>
    <property type="match status" value="1"/>
</dbReference>
<evidence type="ECO:0000256" key="4">
    <source>
        <dbReference type="ARBA" id="ARBA00022771"/>
    </source>
</evidence>
<dbReference type="AlphaFoldDB" id="A0A9W8M339"/>
<comment type="caution">
    <text evidence="11">The sequence shown here is derived from an EMBL/GenBank/DDBJ whole genome shotgun (WGS) entry which is preliminary data.</text>
</comment>
<evidence type="ECO:0000313" key="11">
    <source>
        <dbReference type="EMBL" id="KAJ2863650.1"/>
    </source>
</evidence>
<reference evidence="11" key="1">
    <citation type="submission" date="2022-07" db="EMBL/GenBank/DDBJ databases">
        <title>Phylogenomic reconstructions and comparative analyses of Kickxellomycotina fungi.</title>
        <authorList>
            <person name="Reynolds N.K."/>
            <person name="Stajich J.E."/>
            <person name="Barry K."/>
            <person name="Grigoriev I.V."/>
            <person name="Crous P."/>
            <person name="Smith M.E."/>
        </authorList>
    </citation>
    <scope>NUCLEOTIDE SEQUENCE</scope>
    <source>
        <strain evidence="11">RSA 476</strain>
    </source>
</reference>
<dbReference type="Proteomes" id="UP001140074">
    <property type="component" value="Unassembled WGS sequence"/>
</dbReference>
<dbReference type="SMART" id="SM00271">
    <property type="entry name" value="DnaJ"/>
    <property type="match status" value="1"/>
</dbReference>
<dbReference type="InterPro" id="IPR036639">
    <property type="entry name" value="Cyt_c_oxidase_su4_sf"/>
</dbReference>
<name>A0A9W8M339_9FUNG</name>
<feature type="zinc finger region" description="CR-type" evidence="7">
    <location>
        <begin position="285"/>
        <end position="369"/>
    </location>
</feature>
<dbReference type="CDD" id="cd06257">
    <property type="entry name" value="DnaJ"/>
    <property type="match status" value="1"/>
</dbReference>
<keyword evidence="6" id="KW-0496">Mitochondrion</keyword>
<evidence type="ECO:0000256" key="7">
    <source>
        <dbReference type="PROSITE-ProRule" id="PRU00546"/>
    </source>
</evidence>
<dbReference type="InterPro" id="IPR036869">
    <property type="entry name" value="J_dom_sf"/>
</dbReference>
<organism evidence="11 12">
    <name type="scientific">Coemansia aciculifera</name>
    <dbReference type="NCBI Taxonomy" id="417176"/>
    <lineage>
        <taxon>Eukaryota</taxon>
        <taxon>Fungi</taxon>
        <taxon>Fungi incertae sedis</taxon>
        <taxon>Zoopagomycota</taxon>
        <taxon>Kickxellomycotina</taxon>
        <taxon>Kickxellomycetes</taxon>
        <taxon>Kickxellales</taxon>
        <taxon>Kickxellaceae</taxon>
        <taxon>Coemansia</taxon>
    </lineage>
</organism>
<dbReference type="CDD" id="cd10719">
    <property type="entry name" value="DnaJ_zf"/>
    <property type="match status" value="1"/>
</dbReference>
<accession>A0A9W8M339</accession>
<keyword evidence="3" id="KW-0677">Repeat</keyword>
<keyword evidence="12" id="KW-1185">Reference proteome</keyword>
<dbReference type="Gene3D" id="2.10.230.10">
    <property type="entry name" value="Heat shock protein DnaJ, cysteine-rich domain"/>
    <property type="match status" value="1"/>
</dbReference>
<dbReference type="PROSITE" id="PS00636">
    <property type="entry name" value="DNAJ_1"/>
    <property type="match status" value="1"/>
</dbReference>
<keyword evidence="4 7" id="KW-0863">Zinc-finger</keyword>
<dbReference type="InterPro" id="IPR004203">
    <property type="entry name" value="Cyt_c_oxidase_su4_fam"/>
</dbReference>
<dbReference type="FunFam" id="2.60.260.20:FF:000003">
    <property type="entry name" value="DnaJ subfamily A member 2"/>
    <property type="match status" value="1"/>
</dbReference>
<feature type="compositionally biased region" description="Polar residues" evidence="8">
    <location>
        <begin position="537"/>
        <end position="546"/>
    </location>
</feature>
<dbReference type="Pfam" id="PF01556">
    <property type="entry name" value="DnaJ_C"/>
    <property type="match status" value="1"/>
</dbReference>
<dbReference type="Gene3D" id="2.60.260.20">
    <property type="entry name" value="Urease metallochaperone UreE, N-terminal domain"/>
    <property type="match status" value="2"/>
</dbReference>
<dbReference type="PROSITE" id="PS51188">
    <property type="entry name" value="ZF_CR"/>
    <property type="match status" value="1"/>
</dbReference>
<dbReference type="Pfam" id="PF00684">
    <property type="entry name" value="DnaJ_CXXCXGXG"/>
    <property type="match status" value="1"/>
</dbReference>
<dbReference type="InterPro" id="IPR008971">
    <property type="entry name" value="HSP40/DnaJ_pept-bd"/>
</dbReference>
<dbReference type="EMBL" id="JANBUY010000115">
    <property type="protein sequence ID" value="KAJ2863650.1"/>
    <property type="molecule type" value="Genomic_DNA"/>
</dbReference>
<gene>
    <name evidence="11" type="primary">XDJ1</name>
    <name evidence="11" type="ORF">GGH94_003464</name>
</gene>
<evidence type="ECO:0000256" key="5">
    <source>
        <dbReference type="ARBA" id="ARBA00022833"/>
    </source>
</evidence>
<dbReference type="InterPro" id="IPR001623">
    <property type="entry name" value="DnaJ_domain"/>
</dbReference>
<feature type="region of interest" description="Disordered" evidence="8">
    <location>
        <begin position="531"/>
        <end position="576"/>
    </location>
</feature>
<feature type="compositionally biased region" description="Acidic residues" evidence="8">
    <location>
        <begin position="552"/>
        <end position="564"/>
    </location>
</feature>
<dbReference type="Gene3D" id="1.10.442.10">
    <property type="entry name" value="Cytochrome c oxidase subunit IV"/>
    <property type="match status" value="1"/>
</dbReference>
<dbReference type="GO" id="GO:0051082">
    <property type="term" value="F:unfolded protein binding"/>
    <property type="evidence" value="ECO:0007669"/>
    <property type="project" value="InterPro"/>
</dbReference>
<dbReference type="PANTHER" id="PTHR43888">
    <property type="entry name" value="DNAJ-LIKE-2, ISOFORM A-RELATED"/>
    <property type="match status" value="1"/>
</dbReference>
<dbReference type="GO" id="GO:0030544">
    <property type="term" value="F:Hsp70 protein binding"/>
    <property type="evidence" value="ECO:0007669"/>
    <property type="project" value="InterPro"/>
</dbReference>
<dbReference type="GO" id="GO:0006123">
    <property type="term" value="P:mitochondrial electron transport, cytochrome c to oxygen"/>
    <property type="evidence" value="ECO:0007669"/>
    <property type="project" value="InterPro"/>
</dbReference>
<dbReference type="CDD" id="cd10747">
    <property type="entry name" value="DnaJ_C"/>
    <property type="match status" value="1"/>
</dbReference>